<reference evidence="2" key="1">
    <citation type="submission" date="2016-10" db="EMBL/GenBank/DDBJ databases">
        <authorList>
            <person name="Varghese N."/>
            <person name="Submissions S."/>
        </authorList>
    </citation>
    <scope>NUCLEOTIDE SEQUENCE [LARGE SCALE GENOMIC DNA]</scope>
    <source>
        <strain evidence="2">SUR2</strain>
    </source>
</reference>
<accession>A0A1K2IXE2</accession>
<gene>
    <name evidence="1" type="ORF">SAMN05216324_1388</name>
</gene>
<dbReference type="Proteomes" id="UP000182034">
    <property type="component" value="Unassembled WGS sequence"/>
</dbReference>
<name>A0A1K2IXE2_9FLAO</name>
<sequence length="34" mass="3936">MIDKSYRLQSPKTLIHGDGEINTLSQLKEYKKLS</sequence>
<evidence type="ECO:0000313" key="2">
    <source>
        <dbReference type="Proteomes" id="UP000182034"/>
    </source>
</evidence>
<dbReference type="EMBL" id="FPKW01000038">
    <property type="protein sequence ID" value="SFZ97077.1"/>
    <property type="molecule type" value="Genomic_DNA"/>
</dbReference>
<evidence type="ECO:0000313" key="1">
    <source>
        <dbReference type="EMBL" id="SFZ97077.1"/>
    </source>
</evidence>
<proteinExistence type="predicted"/>
<protein>
    <submittedName>
        <fullName evidence="1">Uncharacterized protein</fullName>
    </submittedName>
</protein>
<keyword evidence="2" id="KW-1185">Reference proteome</keyword>
<organism evidence="1 2">
    <name type="scientific">Chryseobacterium limigenitum</name>
    <dbReference type="NCBI Taxonomy" id="1612149"/>
    <lineage>
        <taxon>Bacteria</taxon>
        <taxon>Pseudomonadati</taxon>
        <taxon>Bacteroidota</taxon>
        <taxon>Flavobacteriia</taxon>
        <taxon>Flavobacteriales</taxon>
        <taxon>Weeksellaceae</taxon>
        <taxon>Chryseobacterium group</taxon>
        <taxon>Chryseobacterium</taxon>
    </lineage>
</organism>
<dbReference type="AlphaFoldDB" id="A0A1K2IXE2"/>